<organism evidence="11 12">
    <name type="scientific">Cyanidium caldarium</name>
    <name type="common">Red alga</name>
    <dbReference type="NCBI Taxonomy" id="2771"/>
    <lineage>
        <taxon>Eukaryota</taxon>
        <taxon>Rhodophyta</taxon>
        <taxon>Bangiophyceae</taxon>
        <taxon>Cyanidiales</taxon>
        <taxon>Cyanidiaceae</taxon>
        <taxon>Cyanidium</taxon>
    </lineage>
</organism>
<evidence type="ECO:0000256" key="7">
    <source>
        <dbReference type="ARBA" id="ARBA00044228"/>
    </source>
</evidence>
<dbReference type="InterPro" id="IPR000649">
    <property type="entry name" value="IF-2B-related"/>
</dbReference>
<reference evidence="11 12" key="1">
    <citation type="submission" date="2022-07" db="EMBL/GenBank/DDBJ databases">
        <title>Genome-wide signatures of adaptation to extreme environments.</title>
        <authorList>
            <person name="Cho C.H."/>
            <person name="Yoon H.S."/>
        </authorList>
    </citation>
    <scope>NUCLEOTIDE SEQUENCE [LARGE SCALE GENOMIC DNA]</scope>
    <source>
        <strain evidence="11 12">DBV 063 E5</strain>
    </source>
</reference>
<evidence type="ECO:0000313" key="11">
    <source>
        <dbReference type="EMBL" id="KAK4534487.1"/>
    </source>
</evidence>
<evidence type="ECO:0000256" key="3">
    <source>
        <dbReference type="ARBA" id="ARBA00022490"/>
    </source>
</evidence>
<dbReference type="InterPro" id="IPR042529">
    <property type="entry name" value="IF_2B-like_C"/>
</dbReference>
<dbReference type="EMBL" id="JANCYW010000002">
    <property type="protein sequence ID" value="KAK4534487.1"/>
    <property type="molecule type" value="Genomic_DNA"/>
</dbReference>
<evidence type="ECO:0000256" key="6">
    <source>
        <dbReference type="ARBA" id="ARBA00044122"/>
    </source>
</evidence>
<evidence type="ECO:0000256" key="9">
    <source>
        <dbReference type="RuleBase" id="RU003814"/>
    </source>
</evidence>
<dbReference type="Gene3D" id="3.40.50.10470">
    <property type="entry name" value="Translation initiation factor eif-2b, domain 2"/>
    <property type="match status" value="1"/>
</dbReference>
<evidence type="ECO:0000256" key="5">
    <source>
        <dbReference type="ARBA" id="ARBA00022917"/>
    </source>
</evidence>
<dbReference type="GO" id="GO:0003743">
    <property type="term" value="F:translation initiation factor activity"/>
    <property type="evidence" value="ECO:0007669"/>
    <property type="project" value="UniProtKB-KW"/>
</dbReference>
<dbReference type="InterPro" id="IPR051855">
    <property type="entry name" value="eIF2B_beta_subunit"/>
</dbReference>
<dbReference type="GO" id="GO:0005851">
    <property type="term" value="C:eukaryotic translation initiation factor 2B complex"/>
    <property type="evidence" value="ECO:0007669"/>
    <property type="project" value="TreeGrafter"/>
</dbReference>
<dbReference type="Proteomes" id="UP001301350">
    <property type="component" value="Unassembled WGS sequence"/>
</dbReference>
<dbReference type="SUPFAM" id="SSF100950">
    <property type="entry name" value="NagB/RpiA/CoA transferase-like"/>
    <property type="match status" value="1"/>
</dbReference>
<keyword evidence="4" id="KW-0396">Initiation factor</keyword>
<gene>
    <name evidence="11" type="ORF">CDCA_CDCA02G0512</name>
</gene>
<evidence type="ECO:0000256" key="10">
    <source>
        <dbReference type="SAM" id="Coils"/>
    </source>
</evidence>
<comment type="caution">
    <text evidence="11">The sequence shown here is derived from an EMBL/GenBank/DDBJ whole genome shotgun (WGS) entry which is preliminary data.</text>
</comment>
<evidence type="ECO:0000256" key="4">
    <source>
        <dbReference type="ARBA" id="ARBA00022540"/>
    </source>
</evidence>
<dbReference type="GO" id="GO:0005085">
    <property type="term" value="F:guanyl-nucleotide exchange factor activity"/>
    <property type="evidence" value="ECO:0007669"/>
    <property type="project" value="TreeGrafter"/>
</dbReference>
<dbReference type="PANTHER" id="PTHR45859:SF1">
    <property type="entry name" value="TRANSLATION INITIATION FACTOR EIF-2B SUBUNIT BETA"/>
    <property type="match status" value="1"/>
</dbReference>
<dbReference type="Pfam" id="PF01008">
    <property type="entry name" value="IF-2B"/>
    <property type="match status" value="1"/>
</dbReference>
<evidence type="ECO:0000256" key="1">
    <source>
        <dbReference type="ARBA" id="ARBA00004514"/>
    </source>
</evidence>
<proteinExistence type="inferred from homology"/>
<comment type="similarity">
    <text evidence="2 9">Belongs to the eIF-2B alpha/beta/delta subunits family.</text>
</comment>
<keyword evidence="3" id="KW-0963">Cytoplasm</keyword>
<dbReference type="AlphaFoldDB" id="A0AAV9IQH3"/>
<evidence type="ECO:0000256" key="8">
    <source>
        <dbReference type="ARBA" id="ARBA00046432"/>
    </source>
</evidence>
<dbReference type="PANTHER" id="PTHR45859">
    <property type="entry name" value="TRANSLATION INITIATION FACTOR EIF-2B SUBUNIT BETA"/>
    <property type="match status" value="1"/>
</dbReference>
<accession>A0AAV9IQH3</accession>
<comment type="subcellular location">
    <subcellularLocation>
        <location evidence="1">Cytoplasm</location>
        <location evidence="1">Cytosol</location>
    </subcellularLocation>
</comment>
<evidence type="ECO:0000313" key="12">
    <source>
        <dbReference type="Proteomes" id="UP001301350"/>
    </source>
</evidence>
<protein>
    <recommendedName>
        <fullName evidence="6">Translation initiation factor eIF2B subunit beta</fullName>
    </recommendedName>
    <alternativeName>
        <fullName evidence="7">eIF2B GDP-GTP exchange factor subunit beta</fullName>
    </alternativeName>
</protein>
<keyword evidence="12" id="KW-1185">Reference proteome</keyword>
<sequence length="411" mass="44311">MELEAVSKKQGGSSEGRSHFAVVAARVRQLQGEAPCLRYGRGPATECLLGLLDGVDGEGARHGIETNEGALDTLWLMLSAFLVLRDAVQHTAAASAAQLCRAVEEAGADMMRQLSAPYDWYVGNLVSRVQRTIRSEVHAAAGAGEVERADERAEMLNVWQRLPLEAGTAPDAHSQRGATASADHLETQVAVQEALTELEEELRSSRTRIAKQSIEFVHAEEVVLVHGHSLTVLHFLLRAAKTRRFQVIVAEAAPSCSGHAMVRALARENMDVTLIADASVFAIMSRVHKVVLEGDVILADGSAVGRTGALLMALAAQRHTVPVLLLTPWYQLSAVFPQDFPALHSLHSPATVLGYADTSAFRERVAVTDPLYDHLPADLVTLFVLDRGSYPGSFLYHLLRDLYGAAPGAPG</sequence>
<comment type="subunit">
    <text evidence="8">Component of the translation initiation factor 2B (eIF2B) complex which is a heterodecamer of two sets of five different subunits: alpha, beta, gamma, delta and epsilon. Subunits alpha, beta and delta comprise a regulatory subcomplex and subunits epsilon and gamma comprise a catalytic subcomplex. Within the complex, the hexameric regulatory complex resides at the center, with the two heterodimeric catalytic subcomplexes bound on opposite sides.</text>
</comment>
<keyword evidence="10" id="KW-0175">Coiled coil</keyword>
<name>A0AAV9IQH3_CYACA</name>
<keyword evidence="5" id="KW-0648">Protein biosynthesis</keyword>
<dbReference type="GO" id="GO:0005829">
    <property type="term" value="C:cytosol"/>
    <property type="evidence" value="ECO:0007669"/>
    <property type="project" value="UniProtKB-SubCell"/>
</dbReference>
<dbReference type="InterPro" id="IPR037171">
    <property type="entry name" value="NagB/RpiA_transferase-like"/>
</dbReference>
<feature type="coiled-coil region" evidence="10">
    <location>
        <begin position="188"/>
        <end position="215"/>
    </location>
</feature>
<evidence type="ECO:0000256" key="2">
    <source>
        <dbReference type="ARBA" id="ARBA00007251"/>
    </source>
</evidence>